<evidence type="ECO:0000313" key="3">
    <source>
        <dbReference type="Proteomes" id="UP000235116"/>
    </source>
</evidence>
<dbReference type="InterPro" id="IPR050789">
    <property type="entry name" value="Diverse_Enzym_Activities"/>
</dbReference>
<reference evidence="3" key="1">
    <citation type="submission" date="2017-08" db="EMBL/GenBank/DDBJ databases">
        <title>Direct submision.</title>
        <authorList>
            <person name="Kim S.-J."/>
            <person name="Rhee S.-K."/>
        </authorList>
    </citation>
    <scope>NUCLEOTIDE SEQUENCE [LARGE SCALE GENOMIC DNA]</scope>
    <source>
        <strain evidence="3">GI5</strain>
    </source>
</reference>
<dbReference type="Pfam" id="PF00144">
    <property type="entry name" value="Beta-lactamase"/>
    <property type="match status" value="1"/>
</dbReference>
<dbReference type="SUPFAM" id="SSF56601">
    <property type="entry name" value="beta-lactamase/transpeptidase-like"/>
    <property type="match status" value="1"/>
</dbReference>
<dbReference type="KEGG" id="kak:Kalk_09175"/>
<dbReference type="EMBL" id="CP022684">
    <property type="protein sequence ID" value="AUM12576.1"/>
    <property type="molecule type" value="Genomic_DNA"/>
</dbReference>
<feature type="domain" description="Beta-lactamase-related" evidence="1">
    <location>
        <begin position="165"/>
        <end position="431"/>
    </location>
</feature>
<protein>
    <recommendedName>
        <fullName evidence="1">Beta-lactamase-related domain-containing protein</fullName>
    </recommendedName>
</protein>
<dbReference type="OrthoDB" id="9814204at2"/>
<sequence>MKNPLKTAVVLLILPLTACDLLDDLPIGKGYSAKHLCSFIFTSGLDESLVRDTFIAPKVQPLPWIWDIRIDHSDYSVNVRDVIFGDGKGSATAIYREGKGCTLLIDQNLNDVDGIPFQSITPPELSDSEPWPYGAAGALSNVSDINYSQLQNAIDNAFIEPEDETVLTTAVLVAYDGQMIAERYDLGANEHTRLPGWSMTKSITGTLAGILVSEGKIKLDDPAPIPDWHGTDKHHITLRHLLHMSSGLEVNEDYSGFSDVTQMLYKESNQYAYAINQPVVTPPYTEFKYSTAETNRLAAAIQALTGNTQQDVYAFYEKHFFHAIDITSALIEFDATGHFVGGAYGYMTARDWARIGQLYLQKGKWKHKQILTEDWVKFATTPSPVADDYGAQLWLNTNGNRWKNVPSDAYALVGHQGQRVVIVPSLKLVVVRTGVTEDRDLQNRVMSELLDGIIAALPESLDSD</sequence>
<evidence type="ECO:0000259" key="1">
    <source>
        <dbReference type="Pfam" id="PF00144"/>
    </source>
</evidence>
<dbReference type="PANTHER" id="PTHR43283:SF7">
    <property type="entry name" value="BETA-LACTAMASE-RELATED DOMAIN-CONTAINING PROTEIN"/>
    <property type="match status" value="1"/>
</dbReference>
<dbReference type="AlphaFoldDB" id="A0A2K9LJN4"/>
<gene>
    <name evidence="2" type="ORF">Kalk_09175</name>
</gene>
<dbReference type="InterPro" id="IPR012338">
    <property type="entry name" value="Beta-lactam/transpept-like"/>
</dbReference>
<accession>A0A2K9LJN4</accession>
<dbReference type="Gene3D" id="3.40.710.10">
    <property type="entry name" value="DD-peptidase/beta-lactamase superfamily"/>
    <property type="match status" value="1"/>
</dbReference>
<dbReference type="InterPro" id="IPR001466">
    <property type="entry name" value="Beta-lactam-related"/>
</dbReference>
<organism evidence="2 3">
    <name type="scientific">Ketobacter alkanivorans</name>
    <dbReference type="NCBI Taxonomy" id="1917421"/>
    <lineage>
        <taxon>Bacteria</taxon>
        <taxon>Pseudomonadati</taxon>
        <taxon>Pseudomonadota</taxon>
        <taxon>Gammaproteobacteria</taxon>
        <taxon>Pseudomonadales</taxon>
        <taxon>Ketobacteraceae</taxon>
        <taxon>Ketobacter</taxon>
    </lineage>
</organism>
<dbReference type="RefSeq" id="WP_101893944.1">
    <property type="nucleotide sequence ID" value="NZ_CP022684.1"/>
</dbReference>
<dbReference type="Proteomes" id="UP000235116">
    <property type="component" value="Chromosome"/>
</dbReference>
<name>A0A2K9LJN4_9GAMM</name>
<evidence type="ECO:0000313" key="2">
    <source>
        <dbReference type="EMBL" id="AUM12576.1"/>
    </source>
</evidence>
<dbReference type="PANTHER" id="PTHR43283">
    <property type="entry name" value="BETA-LACTAMASE-RELATED"/>
    <property type="match status" value="1"/>
</dbReference>
<keyword evidence="3" id="KW-1185">Reference proteome</keyword>
<proteinExistence type="predicted"/>